<dbReference type="STRING" id="72664.V4MRJ7"/>
<keyword evidence="7" id="KW-1185">Reference proteome</keyword>
<dbReference type="PANTHER" id="PTHR23236">
    <property type="entry name" value="EUKARYOTIC TRANSLATION INITIATION FACTOR 4B/4H"/>
    <property type="match status" value="1"/>
</dbReference>
<dbReference type="GO" id="GO:0003723">
    <property type="term" value="F:RNA binding"/>
    <property type="evidence" value="ECO:0007669"/>
    <property type="project" value="UniProtKB-UniRule"/>
</dbReference>
<feature type="chain" id="PRO_5004723023" description="RRM domain-containing protein" evidence="4">
    <location>
        <begin position="21"/>
        <end position="186"/>
    </location>
</feature>
<protein>
    <recommendedName>
        <fullName evidence="5">RRM domain-containing protein</fullName>
    </recommendedName>
</protein>
<dbReference type="PROSITE" id="PS50102">
    <property type="entry name" value="RRM"/>
    <property type="match status" value="1"/>
</dbReference>
<feature type="domain" description="RRM" evidence="5">
    <location>
        <begin position="107"/>
        <end position="184"/>
    </location>
</feature>
<evidence type="ECO:0000256" key="4">
    <source>
        <dbReference type="SAM" id="SignalP"/>
    </source>
</evidence>
<dbReference type="Gene3D" id="3.30.70.330">
    <property type="match status" value="1"/>
</dbReference>
<accession>V4MRJ7</accession>
<dbReference type="InterPro" id="IPR000504">
    <property type="entry name" value="RRM_dom"/>
</dbReference>
<evidence type="ECO:0000313" key="7">
    <source>
        <dbReference type="Proteomes" id="UP000030689"/>
    </source>
</evidence>
<dbReference type="InterPro" id="IPR012677">
    <property type="entry name" value="Nucleotide-bd_a/b_plait_sf"/>
</dbReference>
<evidence type="ECO:0000259" key="5">
    <source>
        <dbReference type="PROSITE" id="PS50102"/>
    </source>
</evidence>
<dbReference type="eggNOG" id="KOG4210">
    <property type="taxonomic scope" value="Eukaryota"/>
</dbReference>
<dbReference type="Pfam" id="PF00076">
    <property type="entry name" value="RRM_1"/>
    <property type="match status" value="1"/>
</dbReference>
<dbReference type="SUPFAM" id="SSF54928">
    <property type="entry name" value="RNA-binding domain, RBD"/>
    <property type="match status" value="1"/>
</dbReference>
<evidence type="ECO:0000256" key="2">
    <source>
        <dbReference type="PROSITE-ProRule" id="PRU00176"/>
    </source>
</evidence>
<dbReference type="GO" id="GO:0005730">
    <property type="term" value="C:nucleolus"/>
    <property type="evidence" value="ECO:0007669"/>
    <property type="project" value="TreeGrafter"/>
</dbReference>
<reference evidence="6 7" key="1">
    <citation type="journal article" date="2013" name="Front. Plant Sci.">
        <title>The Reference Genome of the Halophytic Plant Eutrema salsugineum.</title>
        <authorList>
            <person name="Yang R."/>
            <person name="Jarvis D.E."/>
            <person name="Chen H."/>
            <person name="Beilstein M.A."/>
            <person name="Grimwood J."/>
            <person name="Jenkins J."/>
            <person name="Shu S."/>
            <person name="Prochnik S."/>
            <person name="Xin M."/>
            <person name="Ma C."/>
            <person name="Schmutz J."/>
            <person name="Wing R.A."/>
            <person name="Mitchell-Olds T."/>
            <person name="Schumaker K.S."/>
            <person name="Wang X."/>
        </authorList>
    </citation>
    <scope>NUCLEOTIDE SEQUENCE [LARGE SCALE GENOMIC DNA]</scope>
</reference>
<dbReference type="KEGG" id="eus:EUTSA_v10027521mg"/>
<dbReference type="PANTHER" id="PTHR23236:SF115">
    <property type="entry name" value="NUCLEOLIN 1"/>
    <property type="match status" value="1"/>
</dbReference>
<keyword evidence="4" id="KW-0732">Signal</keyword>
<keyword evidence="1 2" id="KW-0694">RNA-binding</keyword>
<evidence type="ECO:0000256" key="3">
    <source>
        <dbReference type="SAM" id="MobiDB-lite"/>
    </source>
</evidence>
<feature type="compositionally biased region" description="Basic and acidic residues" evidence="3">
    <location>
        <begin position="82"/>
        <end position="93"/>
    </location>
</feature>
<feature type="signal peptide" evidence="4">
    <location>
        <begin position="1"/>
        <end position="20"/>
    </location>
</feature>
<evidence type="ECO:0000256" key="1">
    <source>
        <dbReference type="ARBA" id="ARBA00022884"/>
    </source>
</evidence>
<dbReference type="Proteomes" id="UP000030689">
    <property type="component" value="Unassembled WGS sequence"/>
</dbReference>
<dbReference type="InterPro" id="IPR035979">
    <property type="entry name" value="RBD_domain_sf"/>
</dbReference>
<gene>
    <name evidence="6" type="ORF">EUTSA_v10027521mg</name>
</gene>
<dbReference type="EMBL" id="KI517384">
    <property type="protein sequence ID" value="ESQ55828.1"/>
    <property type="molecule type" value="Genomic_DNA"/>
</dbReference>
<feature type="region of interest" description="Disordered" evidence="3">
    <location>
        <begin position="82"/>
        <end position="106"/>
    </location>
</feature>
<proteinExistence type="predicted"/>
<sequence length="186" mass="20618">MASRCFCAATLAFLSRSSFSFPLSFLSLCSLSSFSFANLNAESIFDTLRNLKVEAVPAVIEATTKPLNKVSSDDLETKVNLESQNKESEEMPKEPQPPKPTTTGGSRTLFVSNLPFQVEKSDIEFFFKEAGEVVDVRLAMPEDDGIFRGFGFVDFASSEEAERALEFHGRPLLGREIILQLHLPEV</sequence>
<evidence type="ECO:0000313" key="6">
    <source>
        <dbReference type="EMBL" id="ESQ55828.1"/>
    </source>
</evidence>
<dbReference type="SMART" id="SM00360">
    <property type="entry name" value="RRM"/>
    <property type="match status" value="1"/>
</dbReference>
<dbReference type="Gramene" id="ESQ55828">
    <property type="protein sequence ID" value="ESQ55828"/>
    <property type="gene ID" value="EUTSA_v10027521mg"/>
</dbReference>
<organism evidence="6 7">
    <name type="scientific">Eutrema salsugineum</name>
    <name type="common">Saltwater cress</name>
    <name type="synonym">Sisymbrium salsugineum</name>
    <dbReference type="NCBI Taxonomy" id="72664"/>
    <lineage>
        <taxon>Eukaryota</taxon>
        <taxon>Viridiplantae</taxon>
        <taxon>Streptophyta</taxon>
        <taxon>Embryophyta</taxon>
        <taxon>Tracheophyta</taxon>
        <taxon>Spermatophyta</taxon>
        <taxon>Magnoliopsida</taxon>
        <taxon>eudicotyledons</taxon>
        <taxon>Gunneridae</taxon>
        <taxon>Pentapetalae</taxon>
        <taxon>rosids</taxon>
        <taxon>malvids</taxon>
        <taxon>Brassicales</taxon>
        <taxon>Brassicaceae</taxon>
        <taxon>Eutremeae</taxon>
        <taxon>Eutrema</taxon>
    </lineage>
</organism>
<dbReference type="AlphaFoldDB" id="V4MRJ7"/>
<name>V4MRJ7_EUTSA</name>